<comment type="caution">
    <text evidence="6">The sequence shown here is derived from an EMBL/GenBank/DDBJ whole genome shotgun (WGS) entry which is preliminary data.</text>
</comment>
<dbReference type="PROSITE" id="PS01081">
    <property type="entry name" value="HTH_TETR_1"/>
    <property type="match status" value="1"/>
</dbReference>
<evidence type="ECO:0000313" key="7">
    <source>
        <dbReference type="Proteomes" id="UP001290455"/>
    </source>
</evidence>
<dbReference type="PROSITE" id="PS50977">
    <property type="entry name" value="HTH_TETR_2"/>
    <property type="match status" value="1"/>
</dbReference>
<keyword evidence="2 4" id="KW-0238">DNA-binding</keyword>
<dbReference type="RefSeq" id="WP_322444796.1">
    <property type="nucleotide sequence ID" value="NZ_JAXOFX010000001.1"/>
</dbReference>
<dbReference type="Proteomes" id="UP001290455">
    <property type="component" value="Unassembled WGS sequence"/>
</dbReference>
<feature type="DNA-binding region" description="H-T-H motif" evidence="4">
    <location>
        <begin position="34"/>
        <end position="53"/>
    </location>
</feature>
<dbReference type="Pfam" id="PF17922">
    <property type="entry name" value="TetR_C_17"/>
    <property type="match status" value="1"/>
</dbReference>
<evidence type="ECO:0000256" key="2">
    <source>
        <dbReference type="ARBA" id="ARBA00023125"/>
    </source>
</evidence>
<proteinExistence type="predicted"/>
<dbReference type="PRINTS" id="PR00455">
    <property type="entry name" value="HTHTETR"/>
</dbReference>
<dbReference type="InterPro" id="IPR009057">
    <property type="entry name" value="Homeodomain-like_sf"/>
</dbReference>
<dbReference type="Gene3D" id="1.10.357.10">
    <property type="entry name" value="Tetracycline Repressor, domain 2"/>
    <property type="match status" value="1"/>
</dbReference>
<organism evidence="6 7">
    <name type="scientific">Robertmurraya mangrovi</name>
    <dbReference type="NCBI Taxonomy" id="3098077"/>
    <lineage>
        <taxon>Bacteria</taxon>
        <taxon>Bacillati</taxon>
        <taxon>Bacillota</taxon>
        <taxon>Bacilli</taxon>
        <taxon>Bacillales</taxon>
        <taxon>Bacillaceae</taxon>
        <taxon>Robertmurraya</taxon>
    </lineage>
</organism>
<keyword evidence="1" id="KW-0805">Transcription regulation</keyword>
<accession>A0ABU5ITL6</accession>
<dbReference type="InterPro" id="IPR036271">
    <property type="entry name" value="Tet_transcr_reg_TetR-rel_C_sf"/>
</dbReference>
<dbReference type="InterPro" id="IPR001647">
    <property type="entry name" value="HTH_TetR"/>
</dbReference>
<dbReference type="PANTHER" id="PTHR47506">
    <property type="entry name" value="TRANSCRIPTIONAL REGULATORY PROTEIN"/>
    <property type="match status" value="1"/>
</dbReference>
<evidence type="ECO:0000259" key="5">
    <source>
        <dbReference type="PROSITE" id="PS50977"/>
    </source>
</evidence>
<sequence>MPPIVSEEYKRQKKKEILNSALACFAKKGFQAATIDDIVAHSSISKGAIYNYFKSKEEIYLELMNEQTNETNELLTEKINSFQTATERLLYLFDLYISIDPFDPDRKETIVVHYEFRLHSSRDENLRLLLQERGNRFFIDFVTKIVEQGVKTGEFKKDINPIMVANLFWTIIDGATVQAVLYKEYPYQNILECMKGMVMDTLLETKS</sequence>
<protein>
    <submittedName>
        <fullName evidence="6">TetR/AcrR family transcriptional regulator</fullName>
    </submittedName>
</protein>
<dbReference type="EMBL" id="JAXOFX010000001">
    <property type="protein sequence ID" value="MDZ5470497.1"/>
    <property type="molecule type" value="Genomic_DNA"/>
</dbReference>
<dbReference type="SUPFAM" id="SSF46689">
    <property type="entry name" value="Homeodomain-like"/>
    <property type="match status" value="1"/>
</dbReference>
<keyword evidence="3" id="KW-0804">Transcription</keyword>
<dbReference type="PANTHER" id="PTHR47506:SF6">
    <property type="entry name" value="HTH-TYPE TRANSCRIPTIONAL REPRESSOR NEMR"/>
    <property type="match status" value="1"/>
</dbReference>
<evidence type="ECO:0000256" key="1">
    <source>
        <dbReference type="ARBA" id="ARBA00023015"/>
    </source>
</evidence>
<evidence type="ECO:0000256" key="4">
    <source>
        <dbReference type="PROSITE-ProRule" id="PRU00335"/>
    </source>
</evidence>
<evidence type="ECO:0000313" key="6">
    <source>
        <dbReference type="EMBL" id="MDZ5470497.1"/>
    </source>
</evidence>
<dbReference type="Gene3D" id="1.10.10.60">
    <property type="entry name" value="Homeodomain-like"/>
    <property type="match status" value="1"/>
</dbReference>
<gene>
    <name evidence="6" type="ORF">SM124_01925</name>
</gene>
<feature type="domain" description="HTH tetR-type" evidence="5">
    <location>
        <begin position="11"/>
        <end position="71"/>
    </location>
</feature>
<evidence type="ECO:0000256" key="3">
    <source>
        <dbReference type="ARBA" id="ARBA00023163"/>
    </source>
</evidence>
<dbReference type="SUPFAM" id="SSF48498">
    <property type="entry name" value="Tetracyclin repressor-like, C-terminal domain"/>
    <property type="match status" value="1"/>
</dbReference>
<dbReference type="InterPro" id="IPR041612">
    <property type="entry name" value="YfiR_C"/>
</dbReference>
<keyword evidence="7" id="KW-1185">Reference proteome</keyword>
<dbReference type="InterPro" id="IPR023772">
    <property type="entry name" value="DNA-bd_HTH_TetR-type_CS"/>
</dbReference>
<dbReference type="Pfam" id="PF00440">
    <property type="entry name" value="TetR_N"/>
    <property type="match status" value="1"/>
</dbReference>
<reference evidence="6 7" key="1">
    <citation type="submission" date="2023-11" db="EMBL/GenBank/DDBJ databases">
        <title>Bacillus jintuensis, isolated from a mudflat on the Beibu Gulf coast.</title>
        <authorList>
            <person name="Li M."/>
        </authorList>
    </citation>
    <scope>NUCLEOTIDE SEQUENCE [LARGE SCALE GENOMIC DNA]</scope>
    <source>
        <strain evidence="6 7">31A1R</strain>
    </source>
</reference>
<name>A0ABU5ITL6_9BACI</name>